<dbReference type="InterPro" id="IPR018062">
    <property type="entry name" value="HTH_AraC-typ_CS"/>
</dbReference>
<evidence type="ECO:0000256" key="2">
    <source>
        <dbReference type="ARBA" id="ARBA00023125"/>
    </source>
</evidence>
<name>A0A851GNR3_9BACT</name>
<keyword evidence="6" id="KW-1185">Reference proteome</keyword>
<organism evidence="5 6">
    <name type="scientific">Oceaniferula marina</name>
    <dbReference type="NCBI Taxonomy" id="2748318"/>
    <lineage>
        <taxon>Bacteria</taxon>
        <taxon>Pseudomonadati</taxon>
        <taxon>Verrucomicrobiota</taxon>
        <taxon>Verrucomicrobiia</taxon>
        <taxon>Verrucomicrobiales</taxon>
        <taxon>Verrucomicrobiaceae</taxon>
        <taxon>Oceaniferula</taxon>
    </lineage>
</organism>
<evidence type="ECO:0000256" key="3">
    <source>
        <dbReference type="ARBA" id="ARBA00023163"/>
    </source>
</evidence>
<dbReference type="RefSeq" id="WP_227021391.1">
    <property type="nucleotide sequence ID" value="NZ_JACBAZ010000003.1"/>
</dbReference>
<proteinExistence type="predicted"/>
<evidence type="ECO:0000259" key="4">
    <source>
        <dbReference type="PROSITE" id="PS01124"/>
    </source>
</evidence>
<dbReference type="Proteomes" id="UP000557872">
    <property type="component" value="Unassembled WGS sequence"/>
</dbReference>
<dbReference type="GO" id="GO:0043565">
    <property type="term" value="F:sequence-specific DNA binding"/>
    <property type="evidence" value="ECO:0007669"/>
    <property type="project" value="InterPro"/>
</dbReference>
<dbReference type="Gene3D" id="1.10.10.60">
    <property type="entry name" value="Homeodomain-like"/>
    <property type="match status" value="1"/>
</dbReference>
<reference evidence="5 6" key="1">
    <citation type="submission" date="2020-07" db="EMBL/GenBank/DDBJ databases">
        <title>Roseicoccus Jingziensis gen. nov., sp. nov., isolated from coastal seawater.</title>
        <authorList>
            <person name="Feng X."/>
        </authorList>
    </citation>
    <scope>NUCLEOTIDE SEQUENCE [LARGE SCALE GENOMIC DNA]</scope>
    <source>
        <strain evidence="5 6">N1E253</strain>
    </source>
</reference>
<comment type="caution">
    <text evidence="5">The sequence shown here is derived from an EMBL/GenBank/DDBJ whole genome shotgun (WGS) entry which is preliminary data.</text>
</comment>
<dbReference type="SUPFAM" id="SSF46689">
    <property type="entry name" value="Homeodomain-like"/>
    <property type="match status" value="1"/>
</dbReference>
<keyword evidence="3" id="KW-0804">Transcription</keyword>
<dbReference type="InterPro" id="IPR018060">
    <property type="entry name" value="HTH_AraC"/>
</dbReference>
<gene>
    <name evidence="5" type="ORF">HW115_09145</name>
</gene>
<dbReference type="PANTHER" id="PTHR47893:SF1">
    <property type="entry name" value="REGULATORY PROTEIN PCHR"/>
    <property type="match status" value="1"/>
</dbReference>
<keyword evidence="2" id="KW-0238">DNA-binding</keyword>
<dbReference type="SMART" id="SM00342">
    <property type="entry name" value="HTH_ARAC"/>
    <property type="match status" value="1"/>
</dbReference>
<keyword evidence="1" id="KW-0805">Transcription regulation</keyword>
<dbReference type="AlphaFoldDB" id="A0A851GNR3"/>
<evidence type="ECO:0000313" key="5">
    <source>
        <dbReference type="EMBL" id="NWK55774.1"/>
    </source>
</evidence>
<evidence type="ECO:0000256" key="1">
    <source>
        <dbReference type="ARBA" id="ARBA00023015"/>
    </source>
</evidence>
<accession>A0A851GNR3</accession>
<dbReference type="InterPro" id="IPR053142">
    <property type="entry name" value="PchR_regulatory_protein"/>
</dbReference>
<dbReference type="PROSITE" id="PS01124">
    <property type="entry name" value="HTH_ARAC_FAMILY_2"/>
    <property type="match status" value="1"/>
</dbReference>
<dbReference type="GO" id="GO:0003700">
    <property type="term" value="F:DNA-binding transcription factor activity"/>
    <property type="evidence" value="ECO:0007669"/>
    <property type="project" value="InterPro"/>
</dbReference>
<feature type="domain" description="HTH araC/xylS-type" evidence="4">
    <location>
        <begin position="225"/>
        <end position="326"/>
    </location>
</feature>
<dbReference type="PROSITE" id="PS00041">
    <property type="entry name" value="HTH_ARAC_FAMILY_1"/>
    <property type="match status" value="1"/>
</dbReference>
<dbReference type="EMBL" id="JACBAZ010000003">
    <property type="protein sequence ID" value="NWK55774.1"/>
    <property type="molecule type" value="Genomic_DNA"/>
</dbReference>
<dbReference type="PANTHER" id="PTHR47893">
    <property type="entry name" value="REGULATORY PROTEIN PCHR"/>
    <property type="match status" value="1"/>
</dbReference>
<dbReference type="InterPro" id="IPR009057">
    <property type="entry name" value="Homeodomain-like_sf"/>
</dbReference>
<sequence length="327" mass="36784">MLYDLKSSVCLDAQPNYMLIHKGFGNFDAHAEAYRGWDVDLALLSKGNFTSELFQVIDPTAGYYFGRNYFSHPTQQVGTPPSGVRTFAFLTTLDGGLHWRGQMVTGLDVMVFPDGGELFAINQPEFHLASLSVTDETLRQLAEVTGYQQVLEDMDKGEVFRLTLKGMQLVLKEMCRYEALLAKPHYSADLVAQMDRVFIALLRGLSQTDSRSKVICSKKKANAVRQAECYLRAHAQEVPDTKKLCEITGVSDRTLQVGFKETFGVTPKAYLQAIRLSRVHQILRRSKLKNLKIADVANAWGFWHMGQFAADYQKSFGEKPSQSLFSD</sequence>
<protein>
    <submittedName>
        <fullName evidence="5">AraC family transcriptional regulator</fullName>
    </submittedName>
</protein>
<evidence type="ECO:0000313" key="6">
    <source>
        <dbReference type="Proteomes" id="UP000557872"/>
    </source>
</evidence>
<dbReference type="Pfam" id="PF12833">
    <property type="entry name" value="HTH_18"/>
    <property type="match status" value="1"/>
</dbReference>